<dbReference type="OrthoDB" id="1743261at2759"/>
<dbReference type="Proteomes" id="UP000007799">
    <property type="component" value="Unassembled WGS sequence"/>
</dbReference>
<dbReference type="Pfam" id="PF02319">
    <property type="entry name" value="WHD_E2F_TDP"/>
    <property type="match status" value="1"/>
</dbReference>
<dbReference type="InterPro" id="IPR036390">
    <property type="entry name" value="WH_DNA-bd_sf"/>
</dbReference>
<dbReference type="SUPFAM" id="SSF46785">
    <property type="entry name" value="Winged helix' DNA-binding domain"/>
    <property type="match status" value="1"/>
</dbReference>
<sequence length="364" mass="39293">MSATSTPGKREGKSLTNITRQFIHILKNQPDRRMSVADVEQHLENLGIHFSRRRLSDVVNVLEGIGVIQRLQVQPRVYHVQLVANTSDPDFVSKKNRLNDEVRALSQKERELHDLLTQSLNAFKALKDHPSARTISASDLLQVDKLRNGLSFFIPSVDNMHLSVNLDMENFLADQGLNCVRARYTDPFTVQGFVLDDDFLGIPAASATAATTTATAAIPGAAAAAASRAAVTSNLPVLHTPSMPPSAQQDAGVPGAELEAELRGELGTAPETCVEAHGTRGPVGDTSGDDDDGDNGELAAKRSKRTGDRAGTTAASTQQPLWRGVMTPSSRRGPLFELKCKQDELPYTMVMSPSTTLSDLLGFD</sequence>
<accession>F2TYN9</accession>
<evidence type="ECO:0000256" key="2">
    <source>
        <dbReference type="SAM" id="MobiDB-lite"/>
    </source>
</evidence>
<dbReference type="AlphaFoldDB" id="F2TYN9"/>
<keyword evidence="1" id="KW-0238">DNA-binding</keyword>
<reference evidence="4" key="1">
    <citation type="submission" date="2009-08" db="EMBL/GenBank/DDBJ databases">
        <title>Annotation of Salpingoeca rosetta.</title>
        <authorList>
            <consortium name="The Broad Institute Genome Sequencing Platform"/>
            <person name="Russ C."/>
            <person name="Cuomo C."/>
            <person name="Burger G."/>
            <person name="Gray M.W."/>
            <person name="Holland P.W.H."/>
            <person name="King N."/>
            <person name="Lang F.B.F."/>
            <person name="Roger A.J."/>
            <person name="Ruiz-Trillo I."/>
            <person name="Young S.K."/>
            <person name="Zeng Q."/>
            <person name="Gargeya S."/>
            <person name="Alvarado L."/>
            <person name="Berlin A."/>
            <person name="Chapman S.B."/>
            <person name="Chen Z."/>
            <person name="Freedman E."/>
            <person name="Gellesch M."/>
            <person name="Goldberg J."/>
            <person name="Griggs A."/>
            <person name="Gujja S."/>
            <person name="Heilman E."/>
            <person name="Heiman D."/>
            <person name="Howarth C."/>
            <person name="Mehta T."/>
            <person name="Neiman D."/>
            <person name="Pearson M."/>
            <person name="Roberts A."/>
            <person name="Saif S."/>
            <person name="Shea T."/>
            <person name="Shenoy N."/>
            <person name="Sisk P."/>
            <person name="Stolte C."/>
            <person name="Sykes S."/>
            <person name="White J."/>
            <person name="Yandava C."/>
            <person name="Haas B."/>
            <person name="Nusbaum C."/>
            <person name="Birren B."/>
        </authorList>
    </citation>
    <scope>NUCLEOTIDE SEQUENCE [LARGE SCALE GENOMIC DNA]</scope>
    <source>
        <strain evidence="4">ATCC 50818</strain>
    </source>
</reference>
<evidence type="ECO:0000313" key="5">
    <source>
        <dbReference type="Proteomes" id="UP000007799"/>
    </source>
</evidence>
<dbReference type="EMBL" id="GL832957">
    <property type="protein sequence ID" value="EGD78713.1"/>
    <property type="molecule type" value="Genomic_DNA"/>
</dbReference>
<dbReference type="InParanoid" id="F2TYN9"/>
<keyword evidence="1" id="KW-0805">Transcription regulation</keyword>
<feature type="region of interest" description="Disordered" evidence="2">
    <location>
        <begin position="270"/>
        <end position="333"/>
    </location>
</feature>
<dbReference type="STRING" id="946362.F2TYN9"/>
<dbReference type="GO" id="GO:0003677">
    <property type="term" value="F:DNA binding"/>
    <property type="evidence" value="ECO:0007669"/>
    <property type="project" value="UniProtKB-KW"/>
</dbReference>
<evidence type="ECO:0000259" key="3">
    <source>
        <dbReference type="SMART" id="SM01372"/>
    </source>
</evidence>
<dbReference type="SMART" id="SM01372">
    <property type="entry name" value="E2F_TDP"/>
    <property type="match status" value="1"/>
</dbReference>
<dbReference type="InterPro" id="IPR036388">
    <property type="entry name" value="WH-like_DNA-bd_sf"/>
</dbReference>
<name>F2TYN9_SALR5</name>
<protein>
    <recommendedName>
        <fullName evidence="3">E2F/DP family winged-helix DNA-binding domain-containing protein</fullName>
    </recommendedName>
</protein>
<evidence type="ECO:0000313" key="4">
    <source>
        <dbReference type="EMBL" id="EGD78713.1"/>
    </source>
</evidence>
<dbReference type="InterPro" id="IPR003316">
    <property type="entry name" value="E2F_WHTH_DNA-bd_dom"/>
</dbReference>
<keyword evidence="5" id="KW-1185">Reference proteome</keyword>
<gene>
    <name evidence="4" type="ORF">PTSG_01693</name>
</gene>
<comment type="subcellular location">
    <subcellularLocation>
        <location evidence="1">Nucleus</location>
    </subcellularLocation>
</comment>
<proteinExistence type="inferred from homology"/>
<keyword evidence="1" id="KW-0804">Transcription</keyword>
<dbReference type="GO" id="GO:0005634">
    <property type="term" value="C:nucleus"/>
    <property type="evidence" value="ECO:0007669"/>
    <property type="project" value="UniProtKB-SubCell"/>
</dbReference>
<keyword evidence="1" id="KW-0539">Nucleus</keyword>
<comment type="similarity">
    <text evidence="1">Belongs to the E2F/DP family.</text>
</comment>
<dbReference type="RefSeq" id="XP_004997670.1">
    <property type="nucleotide sequence ID" value="XM_004997613.1"/>
</dbReference>
<dbReference type="GeneID" id="16078267"/>
<evidence type="ECO:0000256" key="1">
    <source>
        <dbReference type="RuleBase" id="RU003796"/>
    </source>
</evidence>
<dbReference type="GO" id="GO:0006355">
    <property type="term" value="P:regulation of DNA-templated transcription"/>
    <property type="evidence" value="ECO:0007669"/>
    <property type="project" value="InterPro"/>
</dbReference>
<dbReference type="GO" id="GO:0005667">
    <property type="term" value="C:transcription regulator complex"/>
    <property type="evidence" value="ECO:0007669"/>
    <property type="project" value="InterPro"/>
</dbReference>
<organism evidence="5">
    <name type="scientific">Salpingoeca rosetta (strain ATCC 50818 / BSB-021)</name>
    <dbReference type="NCBI Taxonomy" id="946362"/>
    <lineage>
        <taxon>Eukaryota</taxon>
        <taxon>Choanoflagellata</taxon>
        <taxon>Craspedida</taxon>
        <taxon>Salpingoecidae</taxon>
        <taxon>Salpingoeca</taxon>
    </lineage>
</organism>
<feature type="domain" description="E2F/DP family winged-helix DNA-binding" evidence="3">
    <location>
        <begin position="10"/>
        <end position="84"/>
    </location>
</feature>
<dbReference type="Gene3D" id="1.10.10.10">
    <property type="entry name" value="Winged helix-like DNA-binding domain superfamily/Winged helix DNA-binding domain"/>
    <property type="match status" value="1"/>
</dbReference>
<dbReference type="KEGG" id="sre:PTSG_01693"/>